<dbReference type="InterPro" id="IPR009080">
    <property type="entry name" value="tRNAsynth_Ia_anticodon-bd"/>
</dbReference>
<feature type="domain" description="Methionyl/Valyl/Leucyl/Isoleucyl-tRNA synthetase anticodon-binding" evidence="14">
    <location>
        <begin position="736"/>
        <end position="831"/>
    </location>
</feature>
<dbReference type="Pfam" id="PF08264">
    <property type="entry name" value="Anticodon_1"/>
    <property type="match status" value="1"/>
</dbReference>
<dbReference type="InterPro" id="IPR014729">
    <property type="entry name" value="Rossmann-like_a/b/a_fold"/>
</dbReference>
<evidence type="ECO:0000256" key="12">
    <source>
        <dbReference type="RuleBase" id="RU363035"/>
    </source>
</evidence>
<evidence type="ECO:0000256" key="1">
    <source>
        <dbReference type="ARBA" id="ARBA00004173"/>
    </source>
</evidence>
<dbReference type="SUPFAM" id="SSF52374">
    <property type="entry name" value="Nucleotidylyl transferase"/>
    <property type="match status" value="1"/>
</dbReference>
<dbReference type="Gene3D" id="1.10.10.830">
    <property type="entry name" value="Ile-tRNA synthetase CP2 domain-like"/>
    <property type="match status" value="1"/>
</dbReference>
<dbReference type="InterPro" id="IPR009008">
    <property type="entry name" value="Val/Leu/Ile-tRNA-synth_edit"/>
</dbReference>
<dbReference type="InterPro" id="IPR002301">
    <property type="entry name" value="Ile-tRNA-ligase"/>
</dbReference>
<accession>A0A8H6K787</accession>
<reference evidence="15" key="1">
    <citation type="journal article" date="2020" name="Phytopathology">
        <title>Genome Sequence Resources of Colletotrichum truncatum, C. plurivorum, C. musicola, and C. sojae: Four Species Pathogenic to Soybean (Glycine max).</title>
        <authorList>
            <person name="Rogerio F."/>
            <person name="Boufleur T.R."/>
            <person name="Ciampi-Guillardi M."/>
            <person name="Sukno S.A."/>
            <person name="Thon M.R."/>
            <person name="Massola Junior N.S."/>
            <person name="Baroncelli R."/>
        </authorList>
    </citation>
    <scope>NUCLEOTIDE SEQUENCE</scope>
    <source>
        <strain evidence="15">LFN0074</strain>
    </source>
</reference>
<dbReference type="Proteomes" id="UP000639643">
    <property type="component" value="Unassembled WGS sequence"/>
</dbReference>
<dbReference type="GO" id="GO:0005739">
    <property type="term" value="C:mitochondrion"/>
    <property type="evidence" value="ECO:0007669"/>
    <property type="project" value="UniProtKB-SubCell"/>
</dbReference>
<dbReference type="GO" id="GO:0006428">
    <property type="term" value="P:isoleucyl-tRNA aminoacylation"/>
    <property type="evidence" value="ECO:0007669"/>
    <property type="project" value="InterPro"/>
</dbReference>
<dbReference type="Pfam" id="PF00133">
    <property type="entry name" value="tRNA-synt_1"/>
    <property type="match status" value="1"/>
</dbReference>
<dbReference type="InterPro" id="IPR001412">
    <property type="entry name" value="aa-tRNA-synth_I_CS"/>
</dbReference>
<evidence type="ECO:0000313" key="15">
    <source>
        <dbReference type="EMBL" id="KAF6825668.1"/>
    </source>
</evidence>
<dbReference type="InterPro" id="IPR050081">
    <property type="entry name" value="Ile-tRNA_ligase"/>
</dbReference>
<dbReference type="GO" id="GO:0032543">
    <property type="term" value="P:mitochondrial translation"/>
    <property type="evidence" value="ECO:0007669"/>
    <property type="project" value="TreeGrafter"/>
</dbReference>
<evidence type="ECO:0000256" key="3">
    <source>
        <dbReference type="ARBA" id="ARBA00013165"/>
    </source>
</evidence>
<dbReference type="InterPro" id="IPR033708">
    <property type="entry name" value="Anticodon_Ile_BEm"/>
</dbReference>
<dbReference type="EC" id="6.1.1.5" evidence="3"/>
<dbReference type="EMBL" id="WIGM01000423">
    <property type="protein sequence ID" value="KAF6825668.1"/>
    <property type="molecule type" value="Genomic_DNA"/>
</dbReference>
<organism evidence="15 16">
    <name type="scientific">Colletotrichum musicola</name>
    <dbReference type="NCBI Taxonomy" id="2175873"/>
    <lineage>
        <taxon>Eukaryota</taxon>
        <taxon>Fungi</taxon>
        <taxon>Dikarya</taxon>
        <taxon>Ascomycota</taxon>
        <taxon>Pezizomycotina</taxon>
        <taxon>Sordariomycetes</taxon>
        <taxon>Hypocreomycetidae</taxon>
        <taxon>Glomerellales</taxon>
        <taxon>Glomerellaceae</taxon>
        <taxon>Colletotrichum</taxon>
        <taxon>Colletotrichum orchidearum species complex</taxon>
    </lineage>
</organism>
<keyword evidence="8 12" id="KW-0030">Aminoacyl-tRNA synthetase</keyword>
<evidence type="ECO:0000256" key="2">
    <source>
        <dbReference type="ARBA" id="ARBA00005594"/>
    </source>
</evidence>
<comment type="subcellular location">
    <subcellularLocation>
        <location evidence="1">Mitochondrion</location>
    </subcellularLocation>
</comment>
<evidence type="ECO:0000256" key="9">
    <source>
        <dbReference type="ARBA" id="ARBA00032665"/>
    </source>
</evidence>
<dbReference type="PANTHER" id="PTHR42765">
    <property type="entry name" value="SOLEUCYL-TRNA SYNTHETASE"/>
    <property type="match status" value="1"/>
</dbReference>
<dbReference type="FunFam" id="3.40.50.620:FF:000111">
    <property type="entry name" value="Mitochondrial isoleucyl-tRNA synthetase"/>
    <property type="match status" value="1"/>
</dbReference>
<dbReference type="GO" id="GO:0005524">
    <property type="term" value="F:ATP binding"/>
    <property type="evidence" value="ECO:0007669"/>
    <property type="project" value="UniProtKB-KW"/>
</dbReference>
<dbReference type="PANTHER" id="PTHR42765:SF1">
    <property type="entry name" value="ISOLEUCINE--TRNA LIGASE, MITOCHONDRIAL"/>
    <property type="match status" value="1"/>
</dbReference>
<evidence type="ECO:0000256" key="11">
    <source>
        <dbReference type="ARBA" id="ARBA00068280"/>
    </source>
</evidence>
<evidence type="ECO:0000256" key="4">
    <source>
        <dbReference type="ARBA" id="ARBA00022598"/>
    </source>
</evidence>
<evidence type="ECO:0000256" key="7">
    <source>
        <dbReference type="ARBA" id="ARBA00022917"/>
    </source>
</evidence>
<dbReference type="GO" id="GO:0002161">
    <property type="term" value="F:aminoacyl-tRNA deacylase activity"/>
    <property type="evidence" value="ECO:0007669"/>
    <property type="project" value="InterPro"/>
</dbReference>
<dbReference type="PRINTS" id="PR00984">
    <property type="entry name" value="TRNASYNTHILE"/>
</dbReference>
<dbReference type="SUPFAM" id="SSF50677">
    <property type="entry name" value="ValRS/IleRS/LeuRS editing domain"/>
    <property type="match status" value="1"/>
</dbReference>
<dbReference type="Gene3D" id="1.10.730.20">
    <property type="match status" value="1"/>
</dbReference>
<feature type="domain" description="Aminoacyl-tRNA synthetase class Ia" evidence="13">
    <location>
        <begin position="66"/>
        <end position="697"/>
    </location>
</feature>
<dbReference type="SUPFAM" id="SSF47323">
    <property type="entry name" value="Anticodon-binding domain of a subclass of class I aminoacyl-tRNA synthetases"/>
    <property type="match status" value="1"/>
</dbReference>
<evidence type="ECO:0000256" key="5">
    <source>
        <dbReference type="ARBA" id="ARBA00022741"/>
    </source>
</evidence>
<name>A0A8H6K787_9PEZI</name>
<comment type="similarity">
    <text evidence="2 12">Belongs to the class-I aminoacyl-tRNA synthetase family.</text>
</comment>
<evidence type="ECO:0000256" key="10">
    <source>
        <dbReference type="ARBA" id="ARBA00048359"/>
    </source>
</evidence>
<comment type="catalytic activity">
    <reaction evidence="10">
        <text>tRNA(Ile) + L-isoleucine + ATP = L-isoleucyl-tRNA(Ile) + AMP + diphosphate</text>
        <dbReference type="Rhea" id="RHEA:11060"/>
        <dbReference type="Rhea" id="RHEA-COMP:9666"/>
        <dbReference type="Rhea" id="RHEA-COMP:9695"/>
        <dbReference type="ChEBI" id="CHEBI:30616"/>
        <dbReference type="ChEBI" id="CHEBI:33019"/>
        <dbReference type="ChEBI" id="CHEBI:58045"/>
        <dbReference type="ChEBI" id="CHEBI:78442"/>
        <dbReference type="ChEBI" id="CHEBI:78528"/>
        <dbReference type="ChEBI" id="CHEBI:456215"/>
        <dbReference type="EC" id="6.1.1.5"/>
    </reaction>
</comment>
<dbReference type="InterPro" id="IPR013155">
    <property type="entry name" value="M/V/L/I-tRNA-synth_anticd-bd"/>
</dbReference>
<dbReference type="Gene3D" id="3.90.740.10">
    <property type="entry name" value="Valyl/Leucyl/Isoleucyl-tRNA synthetase, editing domain"/>
    <property type="match status" value="1"/>
</dbReference>
<dbReference type="Gene3D" id="3.40.50.620">
    <property type="entry name" value="HUPs"/>
    <property type="match status" value="2"/>
</dbReference>
<comment type="caution">
    <text evidence="15">The sequence shown here is derived from an EMBL/GenBank/DDBJ whole genome shotgun (WGS) entry which is preliminary data.</text>
</comment>
<dbReference type="NCBIfam" id="TIGR00392">
    <property type="entry name" value="ileS"/>
    <property type="match status" value="1"/>
</dbReference>
<protein>
    <recommendedName>
        <fullName evidence="11">Isoleucine--tRNA ligase, mitochondrial</fullName>
        <ecNumber evidence="3">6.1.1.5</ecNumber>
    </recommendedName>
    <alternativeName>
        <fullName evidence="9">Isoleucyl-tRNA synthetase</fullName>
    </alternativeName>
</protein>
<keyword evidence="6 12" id="KW-0067">ATP-binding</keyword>
<sequence length="983" mass="109131">MVAAEDGRAQPIEAPLTQLRTPARGDAYEETMSKSWASTLRLPKSTFPPRPLPQFRADYLRRSADDFYRWQAADDCRPGFTLHDGPPYANGSLHVGHALNKVLKDMISRVKVQQGYRVRYRPGWDCHGLPIELKAVGTSAGKDMSAVDIRQAARELASKTVLEQMEGFRSYGVMADWDARWTTMDRDFEIRQLRLFQQMVRRGLIYRKNKPVYWSPSSRTALAEAELEYNENHVSTAAYVRYPIIDGPSLNGFSGQLYAIIWTTTPWTLPANRAIAIHDDLEYAIIAVNGSAYLTAVTRLDAVKALFTDVEPEIIVPSIKGSELRGLQYRNRLRGSRSAPQPLIHADFVSADSGTGLVHIAPGHGFEDYEACAELGIEAFAPIDDEGHFTVEAFPDAPEKLTQSSSILKGGSKAVLALIEDDVLQAAKYKHKYPYDWRTKQPVVMRSTAQWFADVGSIKDDAITALRDVKFVPASGRNRLESFVVGRSEWCISRQRAWGVPIPALYDAEGNAVVTAESVDHIISVIQERGIDAWFSDAADEPAWVAPSLRGEKSYRRGTDTMDVWFDSGSSWTESNGQADVYLEGSDQHRGWFQSSLLSYVAAQRAESGEGSAEQPKSPFKTLITHGFTLDQAGKKMSKSIGNTITPTQIMDGTLLPPIKVRGKAKVPGAGPTYEALGPDALRLWAASSEYTRDVAIGQNVLKSVHIVLIRYRTIIKMLLGSMHESARNTPATALDHIALVQLKDVMEEVQKAFAAHEFYKAFNVLNRWVANDLSAFYLEAMKDRLYCGDGGGVLEPIFLGFLRMLAPMTPLLVEEAWDHRPEWMKADSSITHPLHALYNSPLHTLPPYSIPPTTLRADIPLLMSIHTAVKSNLEQGRLAKVLGSSLQSSVIITTDDAATARTLQKYAHELEAMFVVSSVEINADIPAESEWRYEGTFEINGSARGTVSVLPPKDHKCSRCWRYIAPQEDALCGRCEDAVSHL</sequence>
<dbReference type="InterPro" id="IPR002300">
    <property type="entry name" value="aa-tRNA-synth_Ia"/>
</dbReference>
<dbReference type="PROSITE" id="PS00178">
    <property type="entry name" value="AA_TRNA_LIGASE_I"/>
    <property type="match status" value="1"/>
</dbReference>
<evidence type="ECO:0000259" key="14">
    <source>
        <dbReference type="Pfam" id="PF08264"/>
    </source>
</evidence>
<gene>
    <name evidence="15" type="ORF">CMUS01_09738</name>
</gene>
<keyword evidence="4 12" id="KW-0436">Ligase</keyword>
<keyword evidence="5 12" id="KW-0547">Nucleotide-binding</keyword>
<keyword evidence="7 12" id="KW-0648">Protein biosynthesis</keyword>
<evidence type="ECO:0000256" key="6">
    <source>
        <dbReference type="ARBA" id="ARBA00022840"/>
    </source>
</evidence>
<evidence type="ECO:0000259" key="13">
    <source>
        <dbReference type="Pfam" id="PF00133"/>
    </source>
</evidence>
<proteinExistence type="inferred from homology"/>
<dbReference type="GO" id="GO:0000049">
    <property type="term" value="F:tRNA binding"/>
    <property type="evidence" value="ECO:0007669"/>
    <property type="project" value="InterPro"/>
</dbReference>
<dbReference type="OrthoDB" id="10264412at2759"/>
<evidence type="ECO:0000256" key="8">
    <source>
        <dbReference type="ARBA" id="ARBA00023146"/>
    </source>
</evidence>
<dbReference type="AlphaFoldDB" id="A0A8H6K787"/>
<evidence type="ECO:0000313" key="16">
    <source>
        <dbReference type="Proteomes" id="UP000639643"/>
    </source>
</evidence>
<keyword evidence="16" id="KW-1185">Reference proteome</keyword>
<dbReference type="CDD" id="cd07960">
    <property type="entry name" value="Anticodon_Ia_Ile_BEm"/>
    <property type="match status" value="1"/>
</dbReference>
<dbReference type="GO" id="GO:0004822">
    <property type="term" value="F:isoleucine-tRNA ligase activity"/>
    <property type="evidence" value="ECO:0007669"/>
    <property type="project" value="UniProtKB-EC"/>
</dbReference>